<feature type="binding site" evidence="13">
    <location>
        <begin position="146"/>
        <end position="147"/>
    </location>
    <ligand>
        <name>(S)-2,3,4,5-tetrahydrodipicolinate</name>
        <dbReference type="ChEBI" id="CHEBI:16845"/>
    </ligand>
</feature>
<comment type="catalytic activity">
    <reaction evidence="12 13">
        <text>(S)-2,3,4,5-tetrahydrodipicolinate + NAD(+) + H2O = (2S,4S)-4-hydroxy-2,3,4,5-tetrahydrodipicolinate + NADH + H(+)</text>
        <dbReference type="Rhea" id="RHEA:35323"/>
        <dbReference type="ChEBI" id="CHEBI:15377"/>
        <dbReference type="ChEBI" id="CHEBI:15378"/>
        <dbReference type="ChEBI" id="CHEBI:16845"/>
        <dbReference type="ChEBI" id="CHEBI:57540"/>
        <dbReference type="ChEBI" id="CHEBI:57945"/>
        <dbReference type="ChEBI" id="CHEBI:67139"/>
        <dbReference type="EC" id="1.17.1.8"/>
    </reaction>
</comment>
<evidence type="ECO:0000313" key="17">
    <source>
        <dbReference type="Proteomes" id="UP000230000"/>
    </source>
</evidence>
<keyword evidence="2 13" id="KW-0963">Cytoplasm</keyword>
<protein>
    <recommendedName>
        <fullName evidence="10 13">4-hydroxy-tetrahydrodipicolinate reductase</fullName>
        <shortName evidence="13">HTPA reductase</shortName>
        <ecNumber evidence="10 13">1.17.1.8</ecNumber>
    </recommendedName>
</protein>
<feature type="active site" description="Proton donor/acceptor" evidence="13">
    <location>
        <position position="136"/>
    </location>
</feature>
<evidence type="ECO:0000259" key="15">
    <source>
        <dbReference type="Pfam" id="PF05173"/>
    </source>
</evidence>
<comment type="caution">
    <text evidence="16">The sequence shown here is derived from an EMBL/GenBank/DDBJ whole genome shotgun (WGS) entry which is preliminary data.</text>
</comment>
<dbReference type="OrthoDB" id="9790352at2"/>
<keyword evidence="7 13" id="KW-0520">NAD</keyword>
<dbReference type="InterPro" id="IPR022664">
    <property type="entry name" value="DapB_N_CS"/>
</dbReference>
<feature type="domain" description="Dihydrodipicolinate reductase C-terminal" evidence="15">
    <location>
        <begin position="107"/>
        <end position="237"/>
    </location>
</feature>
<dbReference type="InterPro" id="IPR000846">
    <property type="entry name" value="DapB_N"/>
</dbReference>
<feature type="active site" description="Proton donor" evidence="13">
    <location>
        <position position="140"/>
    </location>
</feature>
<evidence type="ECO:0000256" key="3">
    <source>
        <dbReference type="ARBA" id="ARBA00022605"/>
    </source>
</evidence>
<dbReference type="Gene3D" id="3.40.50.720">
    <property type="entry name" value="NAD(P)-binding Rossmann-like Domain"/>
    <property type="match status" value="1"/>
</dbReference>
<comment type="similarity">
    <text evidence="1 13">Belongs to the DapB family.</text>
</comment>
<dbReference type="EC" id="1.17.1.8" evidence="10 13"/>
<dbReference type="UniPathway" id="UPA00034">
    <property type="reaction ID" value="UER00018"/>
</dbReference>
<dbReference type="EMBL" id="PGFG01000001">
    <property type="protein sequence ID" value="PJJ76344.1"/>
    <property type="molecule type" value="Genomic_DNA"/>
</dbReference>
<dbReference type="PANTHER" id="PTHR20836:SF0">
    <property type="entry name" value="4-HYDROXY-TETRAHYDRODIPICOLINATE REDUCTASE 1, CHLOROPLASTIC-RELATED"/>
    <property type="match status" value="1"/>
</dbReference>
<evidence type="ECO:0000256" key="1">
    <source>
        <dbReference type="ARBA" id="ARBA00006642"/>
    </source>
</evidence>
<sequence>MKIALIGYGRMGKTIEPIVLQRGHEILCRVDVDNRADWLKPEKLSAADVAIEFTTPESAVDNILACFEAGVPVVCGTTGWLHRWPEVAQRCREQNQTLVYASNFSLGVNLFFALNKYLAQLMAAYPQYEVDIREIHHTGKKDAPSGTAITLAEQILQRISRKKQWVNRPAERPDELSVISERVDPVPGIHVVKYSSAVDEIEIRHTAHSREGFALGAVLAAEWVKGKKGIFSMEDVLGLK</sequence>
<keyword evidence="3 13" id="KW-0028">Amino-acid biosynthesis</keyword>
<gene>
    <name evidence="13" type="primary">dapB</name>
    <name evidence="16" type="ORF">BXY57_1956</name>
</gene>
<reference evidence="16 17" key="1">
    <citation type="submission" date="2017-11" db="EMBL/GenBank/DDBJ databases">
        <title>Genomic Encyclopedia of Archaeal and Bacterial Type Strains, Phase II (KMG-II): From Individual Species to Whole Genera.</title>
        <authorList>
            <person name="Goeker M."/>
        </authorList>
    </citation>
    <scope>NUCLEOTIDE SEQUENCE [LARGE SCALE GENOMIC DNA]</scope>
    <source>
        <strain evidence="16 17">DSM 27268</strain>
    </source>
</reference>
<comment type="catalytic activity">
    <reaction evidence="11 13">
        <text>(S)-2,3,4,5-tetrahydrodipicolinate + NADP(+) + H2O = (2S,4S)-4-hydroxy-2,3,4,5-tetrahydrodipicolinate + NADPH + H(+)</text>
        <dbReference type="Rhea" id="RHEA:35331"/>
        <dbReference type="ChEBI" id="CHEBI:15377"/>
        <dbReference type="ChEBI" id="CHEBI:15378"/>
        <dbReference type="ChEBI" id="CHEBI:16845"/>
        <dbReference type="ChEBI" id="CHEBI:57783"/>
        <dbReference type="ChEBI" id="CHEBI:58349"/>
        <dbReference type="ChEBI" id="CHEBI:67139"/>
        <dbReference type="EC" id="1.17.1.8"/>
    </reaction>
</comment>
<evidence type="ECO:0000256" key="9">
    <source>
        <dbReference type="ARBA" id="ARBA00037922"/>
    </source>
</evidence>
<dbReference type="Proteomes" id="UP000230000">
    <property type="component" value="Unassembled WGS sequence"/>
</dbReference>
<dbReference type="SUPFAM" id="SSF55347">
    <property type="entry name" value="Glyceraldehyde-3-phosphate dehydrogenase-like, C-terminal domain"/>
    <property type="match status" value="1"/>
</dbReference>
<evidence type="ECO:0000256" key="8">
    <source>
        <dbReference type="ARBA" id="ARBA00023154"/>
    </source>
</evidence>
<dbReference type="GO" id="GO:0051287">
    <property type="term" value="F:NAD binding"/>
    <property type="evidence" value="ECO:0007669"/>
    <property type="project" value="UniProtKB-UniRule"/>
</dbReference>
<dbReference type="GO" id="GO:0016726">
    <property type="term" value="F:oxidoreductase activity, acting on CH or CH2 groups, NAD or NADP as acceptor"/>
    <property type="evidence" value="ECO:0007669"/>
    <property type="project" value="UniProtKB-UniRule"/>
</dbReference>
<feature type="binding site" evidence="13">
    <location>
        <position position="37"/>
    </location>
    <ligand>
        <name>NAD(+)</name>
        <dbReference type="ChEBI" id="CHEBI:57540"/>
    </ligand>
</feature>
<dbReference type="GO" id="GO:0019877">
    <property type="term" value="P:diaminopimelate biosynthetic process"/>
    <property type="evidence" value="ECO:0007669"/>
    <property type="project" value="UniProtKB-UniRule"/>
</dbReference>
<dbReference type="GO" id="GO:0009089">
    <property type="term" value="P:lysine biosynthetic process via diaminopimelate"/>
    <property type="evidence" value="ECO:0007669"/>
    <property type="project" value="UniProtKB-UniRule"/>
</dbReference>
<comment type="function">
    <text evidence="13">Catalyzes the conversion of 4-hydroxy-tetrahydrodipicolinate (HTPA) to tetrahydrodipicolinate.</text>
</comment>
<keyword evidence="4 13" id="KW-0521">NADP</keyword>
<evidence type="ECO:0000256" key="12">
    <source>
        <dbReference type="ARBA" id="ARBA00049396"/>
    </source>
</evidence>
<dbReference type="Pfam" id="PF05173">
    <property type="entry name" value="DapB_C"/>
    <property type="match status" value="1"/>
</dbReference>
<dbReference type="InterPro" id="IPR036291">
    <property type="entry name" value="NAD(P)-bd_dom_sf"/>
</dbReference>
<evidence type="ECO:0000256" key="5">
    <source>
        <dbReference type="ARBA" id="ARBA00022915"/>
    </source>
</evidence>
<dbReference type="AlphaFoldDB" id="A0A2M9CWQ3"/>
<dbReference type="NCBIfam" id="TIGR00036">
    <property type="entry name" value="dapB"/>
    <property type="match status" value="1"/>
</dbReference>
<evidence type="ECO:0000256" key="4">
    <source>
        <dbReference type="ARBA" id="ARBA00022857"/>
    </source>
</evidence>
<dbReference type="GO" id="GO:0005829">
    <property type="term" value="C:cytosol"/>
    <property type="evidence" value="ECO:0007669"/>
    <property type="project" value="TreeGrafter"/>
</dbReference>
<name>A0A2M9CWQ3_9BACT</name>
<evidence type="ECO:0000256" key="13">
    <source>
        <dbReference type="HAMAP-Rule" id="MF_00102"/>
    </source>
</evidence>
<keyword evidence="8 13" id="KW-0457">Lysine biosynthesis</keyword>
<comment type="pathway">
    <text evidence="9 13">Amino-acid biosynthesis; L-lysine biosynthesis via DAP pathway; (S)-tetrahydrodipicolinate from L-aspartate: step 4/4.</text>
</comment>
<dbReference type="PIRSF" id="PIRSF000161">
    <property type="entry name" value="DHPR"/>
    <property type="match status" value="1"/>
</dbReference>
<keyword evidence="6 13" id="KW-0560">Oxidoreductase</keyword>
<dbReference type="Pfam" id="PF01113">
    <property type="entry name" value="DapB_N"/>
    <property type="match status" value="1"/>
</dbReference>
<evidence type="ECO:0000256" key="11">
    <source>
        <dbReference type="ARBA" id="ARBA00049080"/>
    </source>
</evidence>
<proteinExistence type="inferred from homology"/>
<dbReference type="RefSeq" id="WP_100314840.1">
    <property type="nucleotide sequence ID" value="NZ_PGFG01000001.1"/>
</dbReference>
<feature type="binding site" evidence="13">
    <location>
        <begin position="76"/>
        <end position="78"/>
    </location>
    <ligand>
        <name>NAD(+)</name>
        <dbReference type="ChEBI" id="CHEBI:57540"/>
    </ligand>
</feature>
<keyword evidence="5 13" id="KW-0220">Diaminopimelate biosynthesis</keyword>
<dbReference type="HAMAP" id="MF_00102">
    <property type="entry name" value="DapB"/>
    <property type="match status" value="1"/>
</dbReference>
<comment type="caution">
    <text evidence="13">Was originally thought to be a dihydrodipicolinate reductase (DHDPR), catalyzing the conversion of dihydrodipicolinate to tetrahydrodipicolinate. However, it was shown in E.coli that the substrate of the enzymatic reaction is not dihydrodipicolinate (DHDP) but in fact (2S,4S)-4-hydroxy-2,3,4,5-tetrahydrodipicolinic acid (HTPA), the product released by the DapA-catalyzed reaction.</text>
</comment>
<feature type="binding site" evidence="13">
    <location>
        <position position="40"/>
    </location>
    <ligand>
        <name>NADP(+)</name>
        <dbReference type="ChEBI" id="CHEBI:58349"/>
    </ligand>
</feature>
<feature type="binding site" evidence="13">
    <location>
        <begin position="101"/>
        <end position="104"/>
    </location>
    <ligand>
        <name>NAD(+)</name>
        <dbReference type="ChEBI" id="CHEBI:57540"/>
    </ligand>
</feature>
<dbReference type="PROSITE" id="PS01298">
    <property type="entry name" value="DAPB"/>
    <property type="match status" value="1"/>
</dbReference>
<accession>A0A2M9CWQ3</accession>
<dbReference type="InterPro" id="IPR022663">
    <property type="entry name" value="DapB_C"/>
</dbReference>
<evidence type="ECO:0000256" key="2">
    <source>
        <dbReference type="ARBA" id="ARBA00022490"/>
    </source>
</evidence>
<organism evidence="16 17">
    <name type="scientific">Thermoflavifilum aggregans</name>
    <dbReference type="NCBI Taxonomy" id="454188"/>
    <lineage>
        <taxon>Bacteria</taxon>
        <taxon>Pseudomonadati</taxon>
        <taxon>Bacteroidota</taxon>
        <taxon>Chitinophagia</taxon>
        <taxon>Chitinophagales</taxon>
        <taxon>Chitinophagaceae</taxon>
        <taxon>Thermoflavifilum</taxon>
    </lineage>
</organism>
<comment type="subcellular location">
    <subcellularLocation>
        <location evidence="13">Cytoplasm</location>
    </subcellularLocation>
</comment>
<keyword evidence="17" id="KW-1185">Reference proteome</keyword>
<evidence type="ECO:0000259" key="14">
    <source>
        <dbReference type="Pfam" id="PF01113"/>
    </source>
</evidence>
<comment type="subunit">
    <text evidence="13">Homotetramer.</text>
</comment>
<dbReference type="InterPro" id="IPR023940">
    <property type="entry name" value="DHDPR_bac"/>
</dbReference>
<feature type="domain" description="Dihydrodipicolinate reductase N-terminal" evidence="14">
    <location>
        <begin position="1"/>
        <end position="104"/>
    </location>
</feature>
<dbReference type="CDD" id="cd02274">
    <property type="entry name" value="DHDPR_N"/>
    <property type="match status" value="1"/>
</dbReference>
<comment type="caution">
    <text evidence="13">Lacks conserved residue(s) required for the propagation of feature annotation.</text>
</comment>
<evidence type="ECO:0000313" key="16">
    <source>
        <dbReference type="EMBL" id="PJJ76344.1"/>
    </source>
</evidence>
<dbReference type="GO" id="GO:0008839">
    <property type="term" value="F:4-hydroxy-tetrahydrodipicolinate reductase"/>
    <property type="evidence" value="ECO:0007669"/>
    <property type="project" value="UniProtKB-UniRule"/>
</dbReference>
<feature type="binding site" evidence="13">
    <location>
        <position position="137"/>
    </location>
    <ligand>
        <name>(S)-2,3,4,5-tetrahydrodipicolinate</name>
        <dbReference type="ChEBI" id="CHEBI:16845"/>
    </ligand>
</feature>
<dbReference type="Gene3D" id="3.30.360.10">
    <property type="entry name" value="Dihydrodipicolinate Reductase, domain 2"/>
    <property type="match status" value="1"/>
</dbReference>
<evidence type="ECO:0000256" key="7">
    <source>
        <dbReference type="ARBA" id="ARBA00023027"/>
    </source>
</evidence>
<dbReference type="GO" id="GO:0050661">
    <property type="term" value="F:NADP binding"/>
    <property type="evidence" value="ECO:0007669"/>
    <property type="project" value="UniProtKB-UniRule"/>
</dbReference>
<evidence type="ECO:0000256" key="6">
    <source>
        <dbReference type="ARBA" id="ARBA00023002"/>
    </source>
</evidence>
<dbReference type="PANTHER" id="PTHR20836">
    <property type="entry name" value="DIHYDRODIPICOLINATE REDUCTASE"/>
    <property type="match status" value="1"/>
</dbReference>
<dbReference type="SUPFAM" id="SSF51735">
    <property type="entry name" value="NAD(P)-binding Rossmann-fold domains"/>
    <property type="match status" value="1"/>
</dbReference>
<evidence type="ECO:0000256" key="10">
    <source>
        <dbReference type="ARBA" id="ARBA00038983"/>
    </source>
</evidence>